<dbReference type="Proteomes" id="UP000321947">
    <property type="component" value="Unassembled WGS sequence"/>
</dbReference>
<accession>A0A5A7U9B4</accession>
<feature type="domain" description="DUF7746" evidence="1">
    <location>
        <begin position="255"/>
        <end position="310"/>
    </location>
</feature>
<evidence type="ECO:0000313" key="5">
    <source>
        <dbReference type="Proteomes" id="UP000321947"/>
    </source>
</evidence>
<dbReference type="EMBL" id="SSTE01011875">
    <property type="protein sequence ID" value="KAA0050195.1"/>
    <property type="molecule type" value="Genomic_DNA"/>
</dbReference>
<evidence type="ECO:0000313" key="3">
    <source>
        <dbReference type="EMBL" id="TYJ98214.1"/>
    </source>
</evidence>
<evidence type="ECO:0000259" key="1">
    <source>
        <dbReference type="Pfam" id="PF24925"/>
    </source>
</evidence>
<protein>
    <submittedName>
        <fullName evidence="2">Polyprotein</fullName>
    </submittedName>
</protein>
<reference evidence="4 5" key="1">
    <citation type="submission" date="2019-08" db="EMBL/GenBank/DDBJ databases">
        <title>Draft genome sequences of two oriental melons (Cucumis melo L. var makuwa).</title>
        <authorList>
            <person name="Kwon S.-Y."/>
        </authorList>
    </citation>
    <scope>NUCLEOTIDE SEQUENCE [LARGE SCALE GENOMIC DNA]</scope>
    <source>
        <strain evidence="5">cv. Chang Bougi</strain>
        <strain evidence="4">cv. SW 3</strain>
        <tissue evidence="2">Leaf</tissue>
    </source>
</reference>
<dbReference type="InterPro" id="IPR056648">
    <property type="entry name" value="DUF7746"/>
</dbReference>
<evidence type="ECO:0000313" key="2">
    <source>
        <dbReference type="EMBL" id="KAA0050195.1"/>
    </source>
</evidence>
<dbReference type="AlphaFoldDB" id="A0A5A7U9B4"/>
<dbReference type="Proteomes" id="UP000321393">
    <property type="component" value="Unassembled WGS sequence"/>
</dbReference>
<gene>
    <name evidence="3" type="ORF">E5676_scaffold180G001110</name>
    <name evidence="2" type="ORF">E6C27_scaffold355G00250</name>
</gene>
<organism evidence="2 4">
    <name type="scientific">Cucumis melo var. makuwa</name>
    <name type="common">Oriental melon</name>
    <dbReference type="NCBI Taxonomy" id="1194695"/>
    <lineage>
        <taxon>Eukaryota</taxon>
        <taxon>Viridiplantae</taxon>
        <taxon>Streptophyta</taxon>
        <taxon>Embryophyta</taxon>
        <taxon>Tracheophyta</taxon>
        <taxon>Spermatophyta</taxon>
        <taxon>Magnoliopsida</taxon>
        <taxon>eudicotyledons</taxon>
        <taxon>Gunneridae</taxon>
        <taxon>Pentapetalae</taxon>
        <taxon>rosids</taxon>
        <taxon>fabids</taxon>
        <taxon>Cucurbitales</taxon>
        <taxon>Cucurbitaceae</taxon>
        <taxon>Benincaseae</taxon>
        <taxon>Cucumis</taxon>
    </lineage>
</organism>
<comment type="caution">
    <text evidence="2">The sequence shown here is derived from an EMBL/GenBank/DDBJ whole genome shotgun (WGS) entry which is preliminary data.</text>
</comment>
<proteinExistence type="predicted"/>
<dbReference type="EMBL" id="SSTD01018169">
    <property type="protein sequence ID" value="TYJ98214.1"/>
    <property type="molecule type" value="Genomic_DNA"/>
</dbReference>
<evidence type="ECO:0000313" key="4">
    <source>
        <dbReference type="Proteomes" id="UP000321393"/>
    </source>
</evidence>
<name>A0A5A7U9B4_CUCMM</name>
<sequence>MTVLKLLNWSELTCNPVWTIEHATVPRTRQSSTTQIIEYDGHVEVQFQEEPHQPPNREICSGRSSISEYRPTTRERPITKSNSMRMLVDFEQSIPDEQYEKSEGSLSPTQTAMERRSGNIYNQINTITLEGKALYDQYYEKYIDQYINQKNWDNRPKFLSKTEFIARVNQKAKEASVRVINKPLTWRTTTGKEILSEYPPEEEASFPHPKMPSATIVFSLYKTIDEEETKTNHYKRPSPPDLGWDDLCPGFRSFDRNNIETWNIDGCSEGQMMIIFQEMFVAATSYLRRMSQREIVDALTAGFTRNLRSW</sequence>
<dbReference type="Pfam" id="PF24925">
    <property type="entry name" value="DUF7746"/>
    <property type="match status" value="1"/>
</dbReference>